<evidence type="ECO:0000256" key="1">
    <source>
        <dbReference type="SAM" id="MobiDB-lite"/>
    </source>
</evidence>
<sequence length="388" mass="43649">MQRVLMFDSIPMNGGSKVANSEILALCENKNITGYIASTHVQHWEAHLKVNSNIRLLPLKISPIQKSYGLGYWLMCCFYTLQLLLIAIREPKFHSYMGLSCPSNDMPLYLLRFIISKPIVQMIHGPVAAARSTGYCLTKAAKIYYLASTKSSILLALEKYLKTSAMETRKVWMSFNAEIFINGLSEQRWSSPANPLSQRVFWAASLLKWKNVDLLVEASRLDKGNYIDTLICYIEPQSELDTSTPDFEASNIQWVNSPSNLDELRASCGIFVSTSINEPFGLSILEALAAGMCVVIPSDDSYWDRVLIHGKNCIKYTPNCPKSLHNAIRLLNESPWQKVTMSMEALNLAQLYKANRCYESILRTLSDGSDDLTSKPKHKRPAKGAHHV</sequence>
<accession>A0ABX3DCH0</accession>
<dbReference type="PANTHER" id="PTHR45947:SF3">
    <property type="entry name" value="SULFOQUINOVOSYL TRANSFERASE SQD2"/>
    <property type="match status" value="1"/>
</dbReference>
<feature type="compositionally biased region" description="Basic residues" evidence="1">
    <location>
        <begin position="375"/>
        <end position="388"/>
    </location>
</feature>
<keyword evidence="5" id="KW-1185">Reference proteome</keyword>
<evidence type="ECO:0000259" key="3">
    <source>
        <dbReference type="Pfam" id="PF00534"/>
    </source>
</evidence>
<comment type="caution">
    <text evidence="4">The sequence shown here is derived from an EMBL/GenBank/DDBJ whole genome shotgun (WGS) entry which is preliminary data.</text>
</comment>
<keyword evidence="2" id="KW-0812">Transmembrane</keyword>
<name>A0ABX3DCH0_9VIBR</name>
<dbReference type="RefSeq" id="WP_071235410.1">
    <property type="nucleotide sequence ID" value="NZ_KV861320.1"/>
</dbReference>
<feature type="transmembrane region" description="Helical" evidence="2">
    <location>
        <begin position="70"/>
        <end position="88"/>
    </location>
</feature>
<dbReference type="EMBL" id="MKFT01000002">
    <property type="protein sequence ID" value="OHY95575.1"/>
    <property type="molecule type" value="Genomic_DNA"/>
</dbReference>
<dbReference type="Gene3D" id="3.40.50.2000">
    <property type="entry name" value="Glycogen Phosphorylase B"/>
    <property type="match status" value="2"/>
</dbReference>
<dbReference type="Pfam" id="PF00534">
    <property type="entry name" value="Glycos_transf_1"/>
    <property type="match status" value="1"/>
</dbReference>
<evidence type="ECO:0000313" key="5">
    <source>
        <dbReference type="Proteomes" id="UP000180133"/>
    </source>
</evidence>
<feature type="region of interest" description="Disordered" evidence="1">
    <location>
        <begin position="369"/>
        <end position="388"/>
    </location>
</feature>
<evidence type="ECO:0000313" key="4">
    <source>
        <dbReference type="EMBL" id="OHY95575.1"/>
    </source>
</evidence>
<keyword evidence="2" id="KW-1133">Transmembrane helix</keyword>
<dbReference type="CDD" id="cd03801">
    <property type="entry name" value="GT4_PimA-like"/>
    <property type="match status" value="1"/>
</dbReference>
<feature type="domain" description="Glycosyl transferase family 1" evidence="3">
    <location>
        <begin position="187"/>
        <end position="335"/>
    </location>
</feature>
<proteinExistence type="predicted"/>
<dbReference type="Proteomes" id="UP000180133">
    <property type="component" value="Unassembled WGS sequence"/>
</dbReference>
<evidence type="ECO:0000256" key="2">
    <source>
        <dbReference type="SAM" id="Phobius"/>
    </source>
</evidence>
<reference evidence="4 5" key="1">
    <citation type="submission" date="2016-09" db="EMBL/GenBank/DDBJ databases">
        <title>Isolation, identification and antibiotic sensitivity analysis of bacterial pathogen from juvenile Hippocampus erectus with tail-rotted disease.</title>
        <authorList>
            <person name="Yang Q."/>
        </authorList>
    </citation>
    <scope>NUCLEOTIDE SEQUENCE [LARGE SCALE GENOMIC DNA]</scope>
    <source>
        <strain evidence="4 5">HM-10</strain>
    </source>
</reference>
<organism evidence="4 5">
    <name type="scientific">Vibrio rotiferianus</name>
    <dbReference type="NCBI Taxonomy" id="190895"/>
    <lineage>
        <taxon>Bacteria</taxon>
        <taxon>Pseudomonadati</taxon>
        <taxon>Pseudomonadota</taxon>
        <taxon>Gammaproteobacteria</taxon>
        <taxon>Vibrionales</taxon>
        <taxon>Vibrionaceae</taxon>
        <taxon>Vibrio</taxon>
    </lineage>
</organism>
<dbReference type="InterPro" id="IPR001296">
    <property type="entry name" value="Glyco_trans_1"/>
</dbReference>
<dbReference type="InterPro" id="IPR050194">
    <property type="entry name" value="Glycosyltransferase_grp1"/>
</dbReference>
<keyword evidence="2" id="KW-0472">Membrane</keyword>
<dbReference type="SUPFAM" id="SSF53756">
    <property type="entry name" value="UDP-Glycosyltransferase/glycogen phosphorylase"/>
    <property type="match status" value="1"/>
</dbReference>
<protein>
    <submittedName>
        <fullName evidence="4">Glycosyltransferase</fullName>
    </submittedName>
</protein>
<dbReference type="PANTHER" id="PTHR45947">
    <property type="entry name" value="SULFOQUINOVOSYL TRANSFERASE SQD2"/>
    <property type="match status" value="1"/>
</dbReference>
<gene>
    <name evidence="4" type="ORF">BI375_12460</name>
</gene>